<dbReference type="Pfam" id="PF06912">
    <property type="entry name" value="DUF1275"/>
    <property type="match status" value="1"/>
</dbReference>
<feature type="transmembrane region" description="Helical" evidence="1">
    <location>
        <begin position="102"/>
        <end position="130"/>
    </location>
</feature>
<reference evidence="2 5" key="2">
    <citation type="submission" date="2020-07" db="EMBL/GenBank/DDBJ databases">
        <title>Organ Donor 1.</title>
        <authorList>
            <person name="Marsh A.J."/>
            <person name="Azcarate-Peril M.A."/>
        </authorList>
    </citation>
    <scope>NUCLEOTIDE SEQUENCE [LARGE SCALE GENOMIC DNA]</scope>
    <source>
        <strain evidence="2 5">AMC0712</strain>
    </source>
</reference>
<evidence type="ECO:0000256" key="1">
    <source>
        <dbReference type="SAM" id="Phobius"/>
    </source>
</evidence>
<dbReference type="EMBL" id="JACCKI010000009">
    <property type="protein sequence ID" value="NZA05626.1"/>
    <property type="molecule type" value="Genomic_DNA"/>
</dbReference>
<dbReference type="RefSeq" id="WP_005690915.1">
    <property type="nucleotide sequence ID" value="NZ_CABFNI010000001.1"/>
</dbReference>
<evidence type="ECO:0000313" key="2">
    <source>
        <dbReference type="EMBL" id="NZA05626.1"/>
    </source>
</evidence>
<evidence type="ECO:0000313" key="4">
    <source>
        <dbReference type="Proteomes" id="UP000307517"/>
    </source>
</evidence>
<accession>A0A508YPK1</accession>
<proteinExistence type="predicted"/>
<feature type="transmembrane region" description="Helical" evidence="1">
    <location>
        <begin position="200"/>
        <end position="218"/>
    </location>
</feature>
<keyword evidence="1" id="KW-0812">Transmembrane</keyword>
<feature type="transmembrane region" description="Helical" evidence="1">
    <location>
        <begin position="12"/>
        <end position="30"/>
    </location>
</feature>
<evidence type="ECO:0000313" key="5">
    <source>
        <dbReference type="Proteomes" id="UP000552935"/>
    </source>
</evidence>
<evidence type="ECO:0000313" key="3">
    <source>
        <dbReference type="EMBL" id="THC79200.1"/>
    </source>
</evidence>
<dbReference type="PANTHER" id="PTHR37314:SF4">
    <property type="entry name" value="UPF0700 TRANSMEMBRANE PROTEIN YOAK"/>
    <property type="match status" value="1"/>
</dbReference>
<reference evidence="3 4" key="1">
    <citation type="submission" date="2019-04" db="EMBL/GenBank/DDBJ databases">
        <title>Genome Announcement to Ensure Probiotic Safety of Lactobacillus rhamnosus UBLR-58.</title>
        <authorList>
            <person name="Sulthana A."/>
            <person name="Lakshmi S.G."/>
            <person name="Madempudi R.S."/>
        </authorList>
    </citation>
    <scope>NUCLEOTIDE SEQUENCE [LARGE SCALE GENOMIC DNA]</scope>
    <source>
        <strain evidence="3 4">UBLR-58</strain>
    </source>
</reference>
<dbReference type="AlphaFoldDB" id="A0A508YPK1"/>
<keyword evidence="1" id="KW-1133">Transmembrane helix</keyword>
<sequence>MQTTTYPIHERLLIGTLLTAAAGSFDAYTYLLHGEVFAGLQTGNVILLGVHLGQGQWHTAIRYLVPILAFMFGTMAARALQLHASHRPQLLAEQRWILRYEIVWLLVVSLLGKWLPDLLASAIVSVIAAAQLQEFRRLKGGPFTSLMMTGNLRTAAQSLYDGFIRGQQKGRASAATVGTIILSFALGAGVTGILTHAIGTYALAGATLVLILIDLLLWRDQKTLPQSTV</sequence>
<dbReference type="PANTHER" id="PTHR37314">
    <property type="entry name" value="SLR0142 PROTEIN"/>
    <property type="match status" value="1"/>
</dbReference>
<dbReference type="EMBL" id="SSHM01000001">
    <property type="protein sequence ID" value="THC79200.1"/>
    <property type="molecule type" value="Genomic_DNA"/>
</dbReference>
<dbReference type="Proteomes" id="UP000307517">
    <property type="component" value="Unassembled WGS sequence"/>
</dbReference>
<dbReference type="Proteomes" id="UP000552935">
    <property type="component" value="Unassembled WGS sequence"/>
</dbReference>
<dbReference type="InterPro" id="IPR010699">
    <property type="entry name" value="DUF1275"/>
</dbReference>
<comment type="caution">
    <text evidence="2">The sequence shown here is derived from an EMBL/GenBank/DDBJ whole genome shotgun (WGS) entry which is preliminary data.</text>
</comment>
<organism evidence="2 5">
    <name type="scientific">Lacticaseibacillus rhamnosus</name>
    <name type="common">Lactobacillus rhamnosus</name>
    <dbReference type="NCBI Taxonomy" id="47715"/>
    <lineage>
        <taxon>Bacteria</taxon>
        <taxon>Bacillati</taxon>
        <taxon>Bacillota</taxon>
        <taxon>Bacilli</taxon>
        <taxon>Lactobacillales</taxon>
        <taxon>Lactobacillaceae</taxon>
        <taxon>Lacticaseibacillus</taxon>
    </lineage>
</organism>
<protein>
    <submittedName>
        <fullName evidence="2">DUF1275 domain-containing protein</fullName>
    </submittedName>
</protein>
<feature type="transmembrane region" description="Helical" evidence="1">
    <location>
        <begin position="60"/>
        <end position="82"/>
    </location>
</feature>
<gene>
    <name evidence="3" type="ORF">E6L36_01475</name>
    <name evidence="2" type="ORF">H0N82_11130</name>
</gene>
<feature type="transmembrane region" description="Helical" evidence="1">
    <location>
        <begin position="174"/>
        <end position="194"/>
    </location>
</feature>
<name>A0A508YPK1_LACRH</name>
<keyword evidence="1" id="KW-0472">Membrane</keyword>